<organism evidence="1 2">
    <name type="scientific">Hypoxylon rubiginosum</name>
    <dbReference type="NCBI Taxonomy" id="110542"/>
    <lineage>
        <taxon>Eukaryota</taxon>
        <taxon>Fungi</taxon>
        <taxon>Dikarya</taxon>
        <taxon>Ascomycota</taxon>
        <taxon>Pezizomycotina</taxon>
        <taxon>Sordariomycetes</taxon>
        <taxon>Xylariomycetidae</taxon>
        <taxon>Xylariales</taxon>
        <taxon>Hypoxylaceae</taxon>
        <taxon>Hypoxylon</taxon>
    </lineage>
</organism>
<proteinExistence type="predicted"/>
<sequence length="294" mass="31681">MKDRSATSKSFEFLEYGPPGSVAESNADLSVKKDSFWSYCGPLLSDPEAIPSSLHDWSSAVLSSPLLPLLLPFLTFANDFLTRNGLDHYWLTIRATRATAEFNRPRWHTDDLFFSRESGSGGGSGGGQIAPQPKKKKKARGGDQTEPALDLQTDWKLCATLLGPSTLFVPAPDQAAARSTSRSVKRALATDHACTSIRCVGCAATADAVRERLCADLAPLGRVCAAPGECAFFRIGPEEGAVHSEPCMSRGDRVFVNVVPGSRDELEGLVARWGMGFPRSWWVAPGVLRGHDGS</sequence>
<gene>
    <name evidence="1" type="ORF">F4820DRAFT_416463</name>
</gene>
<accession>A0ACB9Z5H6</accession>
<comment type="caution">
    <text evidence="1">The sequence shown here is derived from an EMBL/GenBank/DDBJ whole genome shotgun (WGS) entry which is preliminary data.</text>
</comment>
<keyword evidence="2" id="KW-1185">Reference proteome</keyword>
<dbReference type="Proteomes" id="UP001497700">
    <property type="component" value="Unassembled WGS sequence"/>
</dbReference>
<protein>
    <submittedName>
        <fullName evidence="1">Uncharacterized protein</fullName>
    </submittedName>
</protein>
<name>A0ACB9Z5H6_9PEZI</name>
<evidence type="ECO:0000313" key="2">
    <source>
        <dbReference type="Proteomes" id="UP001497700"/>
    </source>
</evidence>
<evidence type="ECO:0000313" key="1">
    <source>
        <dbReference type="EMBL" id="KAI4866552.1"/>
    </source>
</evidence>
<dbReference type="EMBL" id="MU393457">
    <property type="protein sequence ID" value="KAI4866552.1"/>
    <property type="molecule type" value="Genomic_DNA"/>
</dbReference>
<reference evidence="1 2" key="1">
    <citation type="journal article" date="2022" name="New Phytol.">
        <title>Ecological generalism drives hyperdiversity of secondary metabolite gene clusters in xylarialean endophytes.</title>
        <authorList>
            <person name="Franco M.E.E."/>
            <person name="Wisecaver J.H."/>
            <person name="Arnold A.E."/>
            <person name="Ju Y.M."/>
            <person name="Slot J.C."/>
            <person name="Ahrendt S."/>
            <person name="Moore L.P."/>
            <person name="Eastman K.E."/>
            <person name="Scott K."/>
            <person name="Konkel Z."/>
            <person name="Mondo S.J."/>
            <person name="Kuo A."/>
            <person name="Hayes R.D."/>
            <person name="Haridas S."/>
            <person name="Andreopoulos B."/>
            <person name="Riley R."/>
            <person name="LaButti K."/>
            <person name="Pangilinan J."/>
            <person name="Lipzen A."/>
            <person name="Amirebrahimi M."/>
            <person name="Yan J."/>
            <person name="Adam C."/>
            <person name="Keymanesh K."/>
            <person name="Ng V."/>
            <person name="Louie K."/>
            <person name="Northen T."/>
            <person name="Drula E."/>
            <person name="Henrissat B."/>
            <person name="Hsieh H.M."/>
            <person name="Youens-Clark K."/>
            <person name="Lutzoni F."/>
            <person name="Miadlikowska J."/>
            <person name="Eastwood D.C."/>
            <person name="Hamelin R.C."/>
            <person name="Grigoriev I.V."/>
            <person name="U'Ren J.M."/>
        </authorList>
    </citation>
    <scope>NUCLEOTIDE SEQUENCE [LARGE SCALE GENOMIC DNA]</scope>
    <source>
        <strain evidence="1 2">CBS 119005</strain>
    </source>
</reference>